<proteinExistence type="predicted"/>
<comment type="caution">
    <text evidence="1">The sequence shown here is derived from an EMBL/GenBank/DDBJ whole genome shotgun (WGS) entry which is preliminary data.</text>
</comment>
<evidence type="ECO:0000313" key="1">
    <source>
        <dbReference type="EMBL" id="EYF07266.1"/>
    </source>
</evidence>
<dbReference type="STRING" id="1192034.CAP_0745"/>
<dbReference type="AlphaFoldDB" id="A0A017TF75"/>
<reference evidence="1 2" key="1">
    <citation type="submission" date="2013-05" db="EMBL/GenBank/DDBJ databases">
        <title>Genome assembly of Chondromyces apiculatus DSM 436.</title>
        <authorList>
            <person name="Sharma G."/>
            <person name="Khatri I."/>
            <person name="Kaur C."/>
            <person name="Mayilraj S."/>
            <person name="Subramanian S."/>
        </authorList>
    </citation>
    <scope>NUCLEOTIDE SEQUENCE [LARGE SCALE GENOMIC DNA]</scope>
    <source>
        <strain evidence="1 2">DSM 436</strain>
    </source>
</reference>
<protein>
    <submittedName>
        <fullName evidence="1">Uncharacterized protein</fullName>
    </submittedName>
</protein>
<dbReference type="RefSeq" id="WP_156040613.1">
    <property type="nucleotide sequence ID" value="NZ_ASRX01000011.1"/>
</dbReference>
<keyword evidence="2" id="KW-1185">Reference proteome</keyword>
<dbReference type="Proteomes" id="UP000019678">
    <property type="component" value="Unassembled WGS sequence"/>
</dbReference>
<name>A0A017TF75_9BACT</name>
<accession>A0A017TF75</accession>
<sequence>MNMDVMDLFAVASVVSAAQETGLLRALHSGSKTALAYKEAFGGPAVPPGAIGALLARR</sequence>
<gene>
    <name evidence="1" type="ORF">CAP_0745</name>
</gene>
<evidence type="ECO:0000313" key="2">
    <source>
        <dbReference type="Proteomes" id="UP000019678"/>
    </source>
</evidence>
<organism evidence="1 2">
    <name type="scientific">Chondromyces apiculatus DSM 436</name>
    <dbReference type="NCBI Taxonomy" id="1192034"/>
    <lineage>
        <taxon>Bacteria</taxon>
        <taxon>Pseudomonadati</taxon>
        <taxon>Myxococcota</taxon>
        <taxon>Polyangia</taxon>
        <taxon>Polyangiales</taxon>
        <taxon>Polyangiaceae</taxon>
        <taxon>Chondromyces</taxon>
    </lineage>
</organism>
<dbReference type="EMBL" id="ASRX01000011">
    <property type="protein sequence ID" value="EYF07266.1"/>
    <property type="molecule type" value="Genomic_DNA"/>
</dbReference>